<comment type="cofactor">
    <cofactor evidence="2">
        <name>Mg(2+)</name>
        <dbReference type="ChEBI" id="CHEBI:18420"/>
    </cofactor>
</comment>
<evidence type="ECO:0000256" key="6">
    <source>
        <dbReference type="ARBA" id="ARBA00022842"/>
    </source>
</evidence>
<dbReference type="STRING" id="88036.D8QUV4"/>
<dbReference type="InParanoid" id="D8QUV4"/>
<name>D8QUV4_SELML</name>
<protein>
    <recommendedName>
        <fullName evidence="3">protein-serine/threonine phosphatase</fullName>
        <ecNumber evidence="3">3.1.3.16</ecNumber>
    </recommendedName>
</protein>
<evidence type="ECO:0000313" key="13">
    <source>
        <dbReference type="Proteomes" id="UP000001514"/>
    </source>
</evidence>
<evidence type="ECO:0000256" key="7">
    <source>
        <dbReference type="ARBA" id="ARBA00022912"/>
    </source>
</evidence>
<evidence type="ECO:0000256" key="9">
    <source>
        <dbReference type="RuleBase" id="RU003465"/>
    </source>
</evidence>
<accession>D8QUV4</accession>
<dbReference type="InterPro" id="IPR000222">
    <property type="entry name" value="PP2C_BS"/>
</dbReference>
<keyword evidence="8" id="KW-0464">Manganese</keyword>
<evidence type="ECO:0000256" key="10">
    <source>
        <dbReference type="SAM" id="MobiDB-lite"/>
    </source>
</evidence>
<evidence type="ECO:0000256" key="5">
    <source>
        <dbReference type="ARBA" id="ARBA00022801"/>
    </source>
</evidence>
<comment type="similarity">
    <text evidence="9">Belongs to the PP2C family.</text>
</comment>
<dbReference type="PROSITE" id="PS01032">
    <property type="entry name" value="PPM_1"/>
    <property type="match status" value="1"/>
</dbReference>
<dbReference type="PROSITE" id="PS51746">
    <property type="entry name" value="PPM_2"/>
    <property type="match status" value="1"/>
</dbReference>
<dbReference type="Proteomes" id="UP000001514">
    <property type="component" value="Unassembled WGS sequence"/>
</dbReference>
<dbReference type="CDD" id="cd00143">
    <property type="entry name" value="PP2Cc"/>
    <property type="match status" value="1"/>
</dbReference>
<organism evidence="13">
    <name type="scientific">Selaginella moellendorffii</name>
    <name type="common">Spikemoss</name>
    <dbReference type="NCBI Taxonomy" id="88036"/>
    <lineage>
        <taxon>Eukaryota</taxon>
        <taxon>Viridiplantae</taxon>
        <taxon>Streptophyta</taxon>
        <taxon>Embryophyta</taxon>
        <taxon>Tracheophyta</taxon>
        <taxon>Lycopodiopsida</taxon>
        <taxon>Selaginellales</taxon>
        <taxon>Selaginellaceae</taxon>
        <taxon>Selaginella</taxon>
    </lineage>
</organism>
<dbReference type="SUPFAM" id="SSF81606">
    <property type="entry name" value="PP2C-like"/>
    <property type="match status" value="1"/>
</dbReference>
<dbReference type="HOGENOM" id="CLU_013173_5_1_1"/>
<proteinExistence type="inferred from homology"/>
<dbReference type="GO" id="GO:0004722">
    <property type="term" value="F:protein serine/threonine phosphatase activity"/>
    <property type="evidence" value="ECO:0000318"/>
    <property type="project" value="GO_Central"/>
</dbReference>
<gene>
    <name evidence="12" type="ORF">SELMODRAFT_404287</name>
</gene>
<dbReference type="PANTHER" id="PTHR13832:SF853">
    <property type="entry name" value="PROTEIN PHOSPHATASE 2C 2-RELATED"/>
    <property type="match status" value="1"/>
</dbReference>
<dbReference type="PRINTS" id="PR01217">
    <property type="entry name" value="PRICHEXTENSN"/>
</dbReference>
<dbReference type="GO" id="GO:0046872">
    <property type="term" value="F:metal ion binding"/>
    <property type="evidence" value="ECO:0007669"/>
    <property type="project" value="UniProtKB-KW"/>
</dbReference>
<keyword evidence="7 9" id="KW-0904">Protein phosphatase</keyword>
<dbReference type="InterPro" id="IPR001932">
    <property type="entry name" value="PPM-type_phosphatase-like_dom"/>
</dbReference>
<evidence type="ECO:0000256" key="8">
    <source>
        <dbReference type="ARBA" id="ARBA00023211"/>
    </source>
</evidence>
<dbReference type="InterPro" id="IPR036457">
    <property type="entry name" value="PPM-type-like_dom_sf"/>
</dbReference>
<dbReference type="Gene3D" id="3.60.40.10">
    <property type="entry name" value="PPM-type phosphatase domain"/>
    <property type="match status" value="1"/>
</dbReference>
<dbReference type="EMBL" id="GL377567">
    <property type="protein sequence ID" value="EFJ35939.1"/>
    <property type="molecule type" value="Genomic_DNA"/>
</dbReference>
<feature type="region of interest" description="Disordered" evidence="10">
    <location>
        <begin position="49"/>
        <end position="85"/>
    </location>
</feature>
<sequence>MAAAATCPSPTRLLCSLASSPGKFASPSSPLSPRSSAAAAVKEELLIASIGGGGDGDPAPPASLKRKRPPRLTIPASERESSTAAECVDDEYSDLTHAGHGYGVACKKGRRQIMEDSFTALPKQGFFGVFDGHGGREAARFAAHNLLDNIVKAACPTDEAGAMQIGAQEIRMGYHTTDYEFLRQGSSSGASCVSALIARNELLVANAGDCRALLVKSGGAAVQLTQDHRFSSESERRRVESLGGIVDRYTGTWRVQGVLAVSRGIGDIDLKQFISCDPHVVSLPLTSDCEFLILASDGLWDLVSNQEAAECALLALKVGAKRESVQLDSRGAASTPGLSSLGAACRRLLDLTLKRGCLDDTSVLFDKMQATEMVEFFPLVLSPALHCDPHSIYCFSQESKCLFQSKCFGPTQSPSQAPAPSPSPSPSPPPPSPPPPPPPLPPPPSPSPPPPPPPLPPPPSPSPPPPPPPPPSPLCPPCGYGQKCCCMFPSCLFLFKCCPVTTVCGYGPHC</sequence>
<evidence type="ECO:0000259" key="11">
    <source>
        <dbReference type="PROSITE" id="PS51746"/>
    </source>
</evidence>
<dbReference type="eggNOG" id="KOG0698">
    <property type="taxonomic scope" value="Eukaryota"/>
</dbReference>
<reference evidence="12 13" key="1">
    <citation type="journal article" date="2011" name="Science">
        <title>The Selaginella genome identifies genetic changes associated with the evolution of vascular plants.</title>
        <authorList>
            <person name="Banks J.A."/>
            <person name="Nishiyama T."/>
            <person name="Hasebe M."/>
            <person name="Bowman J.L."/>
            <person name="Gribskov M."/>
            <person name="dePamphilis C."/>
            <person name="Albert V.A."/>
            <person name="Aono N."/>
            <person name="Aoyama T."/>
            <person name="Ambrose B.A."/>
            <person name="Ashton N.W."/>
            <person name="Axtell M.J."/>
            <person name="Barker E."/>
            <person name="Barker M.S."/>
            <person name="Bennetzen J.L."/>
            <person name="Bonawitz N.D."/>
            <person name="Chapple C."/>
            <person name="Cheng C."/>
            <person name="Correa L.G."/>
            <person name="Dacre M."/>
            <person name="DeBarry J."/>
            <person name="Dreyer I."/>
            <person name="Elias M."/>
            <person name="Engstrom E.M."/>
            <person name="Estelle M."/>
            <person name="Feng L."/>
            <person name="Finet C."/>
            <person name="Floyd S.K."/>
            <person name="Frommer W.B."/>
            <person name="Fujita T."/>
            <person name="Gramzow L."/>
            <person name="Gutensohn M."/>
            <person name="Harholt J."/>
            <person name="Hattori M."/>
            <person name="Heyl A."/>
            <person name="Hirai T."/>
            <person name="Hiwatashi Y."/>
            <person name="Ishikawa M."/>
            <person name="Iwata M."/>
            <person name="Karol K.G."/>
            <person name="Koehler B."/>
            <person name="Kolukisaoglu U."/>
            <person name="Kubo M."/>
            <person name="Kurata T."/>
            <person name="Lalonde S."/>
            <person name="Li K."/>
            <person name="Li Y."/>
            <person name="Litt A."/>
            <person name="Lyons E."/>
            <person name="Manning G."/>
            <person name="Maruyama T."/>
            <person name="Michael T.P."/>
            <person name="Mikami K."/>
            <person name="Miyazaki S."/>
            <person name="Morinaga S."/>
            <person name="Murata T."/>
            <person name="Mueller-Roeber B."/>
            <person name="Nelson D.R."/>
            <person name="Obara M."/>
            <person name="Oguri Y."/>
            <person name="Olmstead R.G."/>
            <person name="Onodera N."/>
            <person name="Petersen B.L."/>
            <person name="Pils B."/>
            <person name="Prigge M."/>
            <person name="Rensing S.A."/>
            <person name="Riano-Pachon D.M."/>
            <person name="Roberts A.W."/>
            <person name="Sato Y."/>
            <person name="Scheller H.V."/>
            <person name="Schulz B."/>
            <person name="Schulz C."/>
            <person name="Shakirov E.V."/>
            <person name="Shibagaki N."/>
            <person name="Shinohara N."/>
            <person name="Shippen D.E."/>
            <person name="Soerensen I."/>
            <person name="Sotooka R."/>
            <person name="Sugimoto N."/>
            <person name="Sugita M."/>
            <person name="Sumikawa N."/>
            <person name="Tanurdzic M."/>
            <person name="Theissen G."/>
            <person name="Ulvskov P."/>
            <person name="Wakazuki S."/>
            <person name="Weng J.K."/>
            <person name="Willats W.W."/>
            <person name="Wipf D."/>
            <person name="Wolf P.G."/>
            <person name="Yang L."/>
            <person name="Zimmer A.D."/>
            <person name="Zhu Q."/>
            <person name="Mitros T."/>
            <person name="Hellsten U."/>
            <person name="Loque D."/>
            <person name="Otillar R."/>
            <person name="Salamov A."/>
            <person name="Schmutz J."/>
            <person name="Shapiro H."/>
            <person name="Lindquist E."/>
            <person name="Lucas S."/>
            <person name="Rokhsar D."/>
            <person name="Grigoriev I.V."/>
        </authorList>
    </citation>
    <scope>NUCLEOTIDE SEQUENCE [LARGE SCALE GENOMIC DNA]</scope>
</reference>
<keyword evidence="13" id="KW-1185">Reference proteome</keyword>
<dbReference type="AlphaFoldDB" id="D8QUV4"/>
<evidence type="ECO:0000256" key="1">
    <source>
        <dbReference type="ARBA" id="ARBA00001936"/>
    </source>
</evidence>
<comment type="cofactor">
    <cofactor evidence="1">
        <name>Mn(2+)</name>
        <dbReference type="ChEBI" id="CHEBI:29035"/>
    </cofactor>
</comment>
<evidence type="ECO:0000256" key="4">
    <source>
        <dbReference type="ARBA" id="ARBA00022723"/>
    </source>
</evidence>
<dbReference type="GO" id="GO:0007165">
    <property type="term" value="P:signal transduction"/>
    <property type="evidence" value="ECO:0000318"/>
    <property type="project" value="GO_Central"/>
</dbReference>
<dbReference type="SMART" id="SM00332">
    <property type="entry name" value="PP2Cc"/>
    <property type="match status" value="1"/>
</dbReference>
<keyword evidence="5 9" id="KW-0378">Hydrolase</keyword>
<dbReference type="EC" id="3.1.3.16" evidence="3"/>
<dbReference type="Gramene" id="EFJ35939">
    <property type="protein sequence ID" value="EFJ35939"/>
    <property type="gene ID" value="SELMODRAFT_404287"/>
</dbReference>
<dbReference type="KEGG" id="smo:SELMODRAFT_404287"/>
<feature type="region of interest" description="Disordered" evidence="10">
    <location>
        <begin position="412"/>
        <end position="470"/>
    </location>
</feature>
<keyword evidence="6" id="KW-0460">Magnesium</keyword>
<dbReference type="SMART" id="SM00331">
    <property type="entry name" value="PP2C_SIG"/>
    <property type="match status" value="1"/>
</dbReference>
<keyword evidence="4" id="KW-0479">Metal-binding</keyword>
<evidence type="ECO:0000313" key="12">
    <source>
        <dbReference type="EMBL" id="EFJ35939.1"/>
    </source>
</evidence>
<feature type="domain" description="PPM-type phosphatase" evidence="11">
    <location>
        <begin position="101"/>
        <end position="368"/>
    </location>
</feature>
<dbReference type="Pfam" id="PF00481">
    <property type="entry name" value="PP2C"/>
    <property type="match status" value="1"/>
</dbReference>
<evidence type="ECO:0000256" key="2">
    <source>
        <dbReference type="ARBA" id="ARBA00001946"/>
    </source>
</evidence>
<evidence type="ECO:0000256" key="3">
    <source>
        <dbReference type="ARBA" id="ARBA00013081"/>
    </source>
</evidence>
<dbReference type="PANTHER" id="PTHR13832">
    <property type="entry name" value="PROTEIN PHOSPHATASE 2C"/>
    <property type="match status" value="1"/>
</dbReference>
<feature type="compositionally biased region" description="Pro residues" evidence="10">
    <location>
        <begin position="417"/>
        <end position="470"/>
    </location>
</feature>
<dbReference type="InterPro" id="IPR015655">
    <property type="entry name" value="PP2C"/>
</dbReference>